<gene>
    <name evidence="1" type="ORF">N799_05050</name>
</gene>
<name>A0A0A0F0N8_9GAMM</name>
<protein>
    <submittedName>
        <fullName evidence="1">Uncharacterized protein</fullName>
    </submittedName>
</protein>
<comment type="caution">
    <text evidence="1">The sequence shown here is derived from an EMBL/GenBank/DDBJ whole genome shotgun (WGS) entry which is preliminary data.</text>
</comment>
<sequence>MTKQSMGLAADVFWEPHVSAQLLEERAGLDQVARQFVGSAHRRSLPPIWRQVMGSQYVTMFRAVSD</sequence>
<dbReference type="AlphaFoldDB" id="A0A0A0F0N8"/>
<proteinExistence type="predicted"/>
<evidence type="ECO:0000313" key="1">
    <source>
        <dbReference type="EMBL" id="KGM56160.1"/>
    </source>
</evidence>
<dbReference type="STRING" id="913325.N799_05050"/>
<evidence type="ECO:0000313" key="2">
    <source>
        <dbReference type="Proteomes" id="UP000029989"/>
    </source>
</evidence>
<dbReference type="EMBL" id="AVPT01000015">
    <property type="protein sequence ID" value="KGM56160.1"/>
    <property type="molecule type" value="Genomic_DNA"/>
</dbReference>
<accession>A0A0A0F0N8</accession>
<organism evidence="1 2">
    <name type="scientific">Lysobacter arseniciresistens ZS79</name>
    <dbReference type="NCBI Taxonomy" id="913325"/>
    <lineage>
        <taxon>Bacteria</taxon>
        <taxon>Pseudomonadati</taxon>
        <taxon>Pseudomonadota</taxon>
        <taxon>Gammaproteobacteria</taxon>
        <taxon>Lysobacterales</taxon>
        <taxon>Lysobacteraceae</taxon>
        <taxon>Novilysobacter</taxon>
    </lineage>
</organism>
<keyword evidence="2" id="KW-1185">Reference proteome</keyword>
<dbReference type="Proteomes" id="UP000029989">
    <property type="component" value="Unassembled WGS sequence"/>
</dbReference>
<reference evidence="1 2" key="1">
    <citation type="journal article" date="2015" name="Stand. Genomic Sci.">
        <title>Genomic information of the arsenic-resistant bacterium Lysobacter arseniciresistens type strain ZS79(T) and comparison of Lysobacter draft genomes.</title>
        <authorList>
            <person name="Liu L."/>
            <person name="Zhang S."/>
            <person name="Luo M."/>
            <person name="Wang G."/>
        </authorList>
    </citation>
    <scope>NUCLEOTIDE SEQUENCE [LARGE SCALE GENOMIC DNA]</scope>
    <source>
        <strain evidence="1 2">ZS79</strain>
    </source>
</reference>